<keyword evidence="2" id="KW-0812">Transmembrane</keyword>
<organism evidence="3 4">
    <name type="scientific">Sorangium cellulosum</name>
    <name type="common">Polyangium cellulosum</name>
    <dbReference type="NCBI Taxonomy" id="56"/>
    <lineage>
        <taxon>Bacteria</taxon>
        <taxon>Pseudomonadati</taxon>
        <taxon>Myxococcota</taxon>
        <taxon>Polyangia</taxon>
        <taxon>Polyangiales</taxon>
        <taxon>Polyangiaceae</taxon>
        <taxon>Sorangium</taxon>
    </lineage>
</organism>
<dbReference type="EMBL" id="JELY01001482">
    <property type="protein sequence ID" value="KYF55622.1"/>
    <property type="molecule type" value="Genomic_DNA"/>
</dbReference>
<evidence type="ECO:0000313" key="4">
    <source>
        <dbReference type="Proteomes" id="UP000075420"/>
    </source>
</evidence>
<keyword evidence="2" id="KW-1133">Transmembrane helix</keyword>
<name>A0A150PIY5_SORCE</name>
<evidence type="ECO:0000256" key="1">
    <source>
        <dbReference type="SAM" id="MobiDB-lite"/>
    </source>
</evidence>
<keyword evidence="2" id="KW-0472">Membrane</keyword>
<dbReference type="AlphaFoldDB" id="A0A150PIY5"/>
<comment type="caution">
    <text evidence="3">The sequence shown here is derived from an EMBL/GenBank/DDBJ whole genome shotgun (WGS) entry which is preliminary data.</text>
</comment>
<accession>A0A150PIY5</accession>
<proteinExistence type="predicted"/>
<reference evidence="3 4" key="1">
    <citation type="submission" date="2014-02" db="EMBL/GenBank/DDBJ databases">
        <title>The small core and large imbalanced accessory genome model reveals a collaborative survival strategy of Sorangium cellulosum strains in nature.</title>
        <authorList>
            <person name="Han K."/>
            <person name="Peng R."/>
            <person name="Blom J."/>
            <person name="Li Y.-Z."/>
        </authorList>
    </citation>
    <scope>NUCLEOTIDE SEQUENCE [LARGE SCALE GENOMIC DNA]</scope>
    <source>
        <strain evidence="3 4">So0157-25</strain>
    </source>
</reference>
<gene>
    <name evidence="3" type="ORF">BE08_38890</name>
</gene>
<feature type="compositionally biased region" description="Basic and acidic residues" evidence="1">
    <location>
        <begin position="491"/>
        <end position="500"/>
    </location>
</feature>
<feature type="transmembrane region" description="Helical" evidence="2">
    <location>
        <begin position="187"/>
        <end position="211"/>
    </location>
</feature>
<dbReference type="InterPro" id="IPR021913">
    <property type="entry name" value="DUF3526"/>
</dbReference>
<evidence type="ECO:0000256" key="2">
    <source>
        <dbReference type="SAM" id="Phobius"/>
    </source>
</evidence>
<evidence type="ECO:0000313" key="3">
    <source>
        <dbReference type="EMBL" id="KYF55622.1"/>
    </source>
</evidence>
<sequence>MSSFSSRFLARARLELRQMLRARMVLVTAALLLVAGVTAIVDGAARIAHEREVIAALEPALREEESYLRKTHAPQDDLGLVLYYLAMPLAHEPDEWTALSTGLRDVHAYSRHLRFIGLVPQLYKTDIANPLKQLSGSFDYGFVLIFLFPLFIIGVSYDVRSRDDDLGTEPLVCSQPTRLSRVLALRLALRAGLVSAVALALLAFAVAWLGLPLDARAGAFALASLAYIALWFVVVFLVASLRRSSAWNAISLVGAWIAWCVLLPALVNLAIITASPARGGVELTLAQRQEMNAGWDRPKRATMDPFFARRPEWARTPVPEDRFSWPWYYAMHEMGDAHVARQVEDYHAALARREQWTARAALVLPPLALELVLDRMAGTDMATELAFRDSMAAYHEQLKQYFYPLIFNYKGLAAFDIDAVPRHRFNGAPPPLHPSGLAGLLGVLALLGAMLPLAVRRIDATPWLEEASASRKGSSRPAAGHEPSSEPHTLLARDGKARET</sequence>
<feature type="region of interest" description="Disordered" evidence="1">
    <location>
        <begin position="466"/>
        <end position="500"/>
    </location>
</feature>
<feature type="transmembrane region" description="Helical" evidence="2">
    <location>
        <begin position="246"/>
        <end position="267"/>
    </location>
</feature>
<protein>
    <submittedName>
        <fullName evidence="3">ABC transporter permease</fullName>
    </submittedName>
</protein>
<dbReference type="Pfam" id="PF12040">
    <property type="entry name" value="DUF3526"/>
    <property type="match status" value="1"/>
</dbReference>
<dbReference type="PANTHER" id="PTHR43471:SF1">
    <property type="entry name" value="ABC TRANSPORTER PERMEASE PROTEIN NOSY-RELATED"/>
    <property type="match status" value="1"/>
</dbReference>
<feature type="transmembrane region" description="Helical" evidence="2">
    <location>
        <begin position="217"/>
        <end position="239"/>
    </location>
</feature>
<dbReference type="Proteomes" id="UP000075420">
    <property type="component" value="Unassembled WGS sequence"/>
</dbReference>
<dbReference type="PANTHER" id="PTHR43471">
    <property type="entry name" value="ABC TRANSPORTER PERMEASE"/>
    <property type="match status" value="1"/>
</dbReference>
<feature type="transmembrane region" description="Helical" evidence="2">
    <location>
        <begin position="140"/>
        <end position="159"/>
    </location>
</feature>